<dbReference type="InterPro" id="IPR023213">
    <property type="entry name" value="CAT-like_dom_sf"/>
</dbReference>
<evidence type="ECO:0000313" key="8">
    <source>
        <dbReference type="Proteomes" id="UP001212152"/>
    </source>
</evidence>
<evidence type="ECO:0000313" key="7">
    <source>
        <dbReference type="EMBL" id="KAJ3181972.1"/>
    </source>
</evidence>
<gene>
    <name evidence="7" type="ORF">HDU87_000310</name>
</gene>
<feature type="active site" description="Proton acceptor" evidence="4">
    <location>
        <position position="362"/>
    </location>
</feature>
<comment type="similarity">
    <text evidence="1 5">Belongs to the carnitine/choline acetyltransferase family.</text>
</comment>
<dbReference type="AlphaFoldDB" id="A0AAD5TQJ7"/>
<dbReference type="InterPro" id="IPR039551">
    <property type="entry name" value="Cho/carn_acyl_trans"/>
</dbReference>
<dbReference type="InterPro" id="IPR042231">
    <property type="entry name" value="Cho/carn_acyl_trans_2"/>
</dbReference>
<dbReference type="Proteomes" id="UP001212152">
    <property type="component" value="Unassembled WGS sequence"/>
</dbReference>
<dbReference type="Gene3D" id="3.30.559.70">
    <property type="entry name" value="Choline/Carnitine o-acyltransferase, domain 2"/>
    <property type="match status" value="1"/>
</dbReference>
<dbReference type="Gene3D" id="3.30.559.10">
    <property type="entry name" value="Chloramphenicol acetyltransferase-like domain"/>
    <property type="match status" value="1"/>
</dbReference>
<evidence type="ECO:0000256" key="4">
    <source>
        <dbReference type="PIRSR" id="PIRSR600542-1"/>
    </source>
</evidence>
<reference evidence="7" key="1">
    <citation type="submission" date="2020-05" db="EMBL/GenBank/DDBJ databases">
        <title>Phylogenomic resolution of chytrid fungi.</title>
        <authorList>
            <person name="Stajich J.E."/>
            <person name="Amses K."/>
            <person name="Simmons R."/>
            <person name="Seto K."/>
            <person name="Myers J."/>
            <person name="Bonds A."/>
            <person name="Quandt C.A."/>
            <person name="Barry K."/>
            <person name="Liu P."/>
            <person name="Grigoriev I."/>
            <person name="Longcore J.E."/>
            <person name="James T.Y."/>
        </authorList>
    </citation>
    <scope>NUCLEOTIDE SEQUENCE</scope>
    <source>
        <strain evidence="7">JEL0379</strain>
    </source>
</reference>
<protein>
    <recommendedName>
        <fullName evidence="6">Choline/carnitine acyltransferase domain-containing protein</fullName>
    </recommendedName>
</protein>
<dbReference type="PANTHER" id="PTHR22589">
    <property type="entry name" value="CARNITINE O-ACYLTRANSFERASE"/>
    <property type="match status" value="1"/>
</dbReference>
<evidence type="ECO:0000256" key="2">
    <source>
        <dbReference type="ARBA" id="ARBA00022679"/>
    </source>
</evidence>
<dbReference type="InterPro" id="IPR000542">
    <property type="entry name" value="Carn_acyl_trans"/>
</dbReference>
<accession>A0AAD5TQJ7</accession>
<dbReference type="GO" id="GO:0016746">
    <property type="term" value="F:acyltransferase activity"/>
    <property type="evidence" value="ECO:0007669"/>
    <property type="project" value="UniProtKB-KW"/>
</dbReference>
<evidence type="ECO:0000259" key="6">
    <source>
        <dbReference type="Pfam" id="PF00755"/>
    </source>
</evidence>
<keyword evidence="2 5" id="KW-0808">Transferase</keyword>
<evidence type="ECO:0000256" key="1">
    <source>
        <dbReference type="ARBA" id="ARBA00005232"/>
    </source>
</evidence>
<proteinExistence type="inferred from homology"/>
<evidence type="ECO:0000256" key="5">
    <source>
        <dbReference type="RuleBase" id="RU003801"/>
    </source>
</evidence>
<dbReference type="EMBL" id="JADGJQ010000010">
    <property type="protein sequence ID" value="KAJ3181972.1"/>
    <property type="molecule type" value="Genomic_DNA"/>
</dbReference>
<feature type="domain" description="Choline/carnitine acyltransferase" evidence="6">
    <location>
        <begin position="51"/>
        <end position="637"/>
    </location>
</feature>
<comment type="caution">
    <text evidence="7">The sequence shown here is derived from an EMBL/GenBank/DDBJ whole genome shotgun (WGS) entry which is preliminary data.</text>
</comment>
<dbReference type="PANTHER" id="PTHR22589:SF107">
    <property type="entry name" value="CHOLINE_CARNITINE ACYLTRANSFERASE DOMAIN-CONTAINING PROTEIN"/>
    <property type="match status" value="1"/>
</dbReference>
<organism evidence="7 8">
    <name type="scientific">Geranomyces variabilis</name>
    <dbReference type="NCBI Taxonomy" id="109894"/>
    <lineage>
        <taxon>Eukaryota</taxon>
        <taxon>Fungi</taxon>
        <taxon>Fungi incertae sedis</taxon>
        <taxon>Chytridiomycota</taxon>
        <taxon>Chytridiomycota incertae sedis</taxon>
        <taxon>Chytridiomycetes</taxon>
        <taxon>Spizellomycetales</taxon>
        <taxon>Powellomycetaceae</taxon>
        <taxon>Geranomyces</taxon>
    </lineage>
</organism>
<keyword evidence="3 5" id="KW-0012">Acyltransferase</keyword>
<sequence length="710" mass="79471">MVLVAKSALAALASRRLAQSSSSLRCTDRRFYSTPTAPTKTFANQDRIERLPIPSLSNLSTKYLASCKPLLPEDEYRRTEEVVKDFVAPGGFGEVLQQRLTEYGKEQKHSWLEDIWLKKAYLEWREPSMINVNWWCTFNDHPAHPKDLLRKPPPKGVLTTFQIQRAAGLISNMLNFKDLVDSERLPAEYMRDRPLCMNQYKAQFGTSRIPGDPADTIRSVHPCLARHVIVLTKGQIYKVDVLRADGSRVPLKELERVLYAVGEDSLHTKPEPGVGILTAGHRDTWAKANKELLAAGGANAQNIETINDALFAVCLDDHSLSKNIDISHRQIFHNDNGRNRWFDKSMQLIVASNGRAGVNGEHTPADAVIPGKIFDYIVANEPAVDPTVSEAEAIALPAPEKLVWTVPDSVKDLMKEAQNTASDLINDTETCLLQTDIYGSRYIKEVAQVSPDAYIQLAIQLAWRRYPTASGEPQGPTAMYESASTRAFLHGRTETGRSMTSDTWAFVESFDNDDVLYDTKRDLFRQAIKSQSAYMKAATFGQGIDRHMMGLKSMIQQPAEASTPSIFTDGAYLKSMWFRLSTSNMSPGKYFYGGFGPVVPDGYGINYAIGKDELKFSISSKRSCEATNSFTFRDALMRSLKDMMILFPKRSEVWGLGWEKERVREKKEQAYLGIMKGLSDAYVEKKEAIAKKYGAHKKADGASAGQQDKE</sequence>
<dbReference type="Pfam" id="PF00755">
    <property type="entry name" value="Carn_acyltransf"/>
    <property type="match status" value="1"/>
</dbReference>
<dbReference type="PROSITE" id="PS00440">
    <property type="entry name" value="ACYLTRANSF_C_2"/>
    <property type="match status" value="1"/>
</dbReference>
<keyword evidence="8" id="KW-1185">Reference proteome</keyword>
<dbReference type="SUPFAM" id="SSF52777">
    <property type="entry name" value="CoA-dependent acyltransferases"/>
    <property type="match status" value="2"/>
</dbReference>
<name>A0AAD5TQJ7_9FUNG</name>
<evidence type="ECO:0000256" key="3">
    <source>
        <dbReference type="ARBA" id="ARBA00023315"/>
    </source>
</evidence>